<dbReference type="Gene3D" id="3.30.470.10">
    <property type="match status" value="1"/>
</dbReference>
<dbReference type="InterPro" id="IPR043131">
    <property type="entry name" value="BCAT-like_N"/>
</dbReference>
<accession>A0A086SUP6</accession>
<organism evidence="1 2">
    <name type="scientific">Hapsidospora chrysogenum (strain ATCC 11550 / CBS 779.69 / DSM 880 / IAM 14645 / JCM 23072 / IMI 49137)</name>
    <name type="common">Acremonium chrysogenum</name>
    <dbReference type="NCBI Taxonomy" id="857340"/>
    <lineage>
        <taxon>Eukaryota</taxon>
        <taxon>Fungi</taxon>
        <taxon>Dikarya</taxon>
        <taxon>Ascomycota</taxon>
        <taxon>Pezizomycotina</taxon>
        <taxon>Sordariomycetes</taxon>
        <taxon>Hypocreomycetidae</taxon>
        <taxon>Hypocreales</taxon>
        <taxon>Bionectriaceae</taxon>
        <taxon>Hapsidospora</taxon>
    </lineage>
</organism>
<reference evidence="2" key="1">
    <citation type="journal article" date="2014" name="Genome Announc.">
        <title>Genome sequence and annotation of Acremonium chrysogenum, producer of the beta-lactam antibiotic cephalosporin C.</title>
        <authorList>
            <person name="Terfehr D."/>
            <person name="Dahlmann T.A."/>
            <person name="Specht T."/>
            <person name="Zadra I."/>
            <person name="Kuernsteiner H."/>
            <person name="Kueck U."/>
        </authorList>
    </citation>
    <scope>NUCLEOTIDE SEQUENCE [LARGE SCALE GENOMIC DNA]</scope>
    <source>
        <strain evidence="2">ATCC 11550 / CBS 779.69 / DSM 880 / IAM 14645 / JCM 23072 / IMI 49137</strain>
    </source>
</reference>
<dbReference type="EMBL" id="JPKY01000164">
    <property type="protein sequence ID" value="KFH40828.1"/>
    <property type="molecule type" value="Genomic_DNA"/>
</dbReference>
<dbReference type="Gene3D" id="3.20.10.10">
    <property type="entry name" value="D-amino Acid Aminotransferase, subunit A, domain 2"/>
    <property type="match status" value="1"/>
</dbReference>
<dbReference type="HOGENOM" id="CLU_020844_6_0_1"/>
<keyword evidence="2" id="KW-1185">Reference proteome</keyword>
<dbReference type="GO" id="GO:0016829">
    <property type="term" value="F:lyase activity"/>
    <property type="evidence" value="ECO:0007669"/>
    <property type="project" value="UniProtKB-KW"/>
</dbReference>
<dbReference type="InterPro" id="IPR043132">
    <property type="entry name" value="BCAT-like_C"/>
</dbReference>
<dbReference type="Proteomes" id="UP000029964">
    <property type="component" value="Unassembled WGS sequence"/>
</dbReference>
<dbReference type="SUPFAM" id="SSF56752">
    <property type="entry name" value="D-aminoacid aminotransferase-like PLP-dependent enzymes"/>
    <property type="match status" value="1"/>
</dbReference>
<evidence type="ECO:0000313" key="2">
    <source>
        <dbReference type="Proteomes" id="UP000029964"/>
    </source>
</evidence>
<sequence length="271" mass="30512">MADDFLLCSTLRYDRQLTTARSQGLKHARWNFEHESPIYLLDYHRDRLLKAASHWGWKHAVESLQGPSGLESLSRGLQELIGTSQESPLRLRILVDRQGDIKYEKYDVPDVPLPQLFPRRLPSPGMESSAEEPPKQPEYVVVIDGTRTERSPHTHFKTTHRPAYDAACQRASMAPGELKEVLTVNAAGYVMEGTRTTPYLWRKGRWVTPPVSSEGFSLEHGSGGQDGVSRRWALECGIVEQEPVAANALVDGEECWLSNGARGFMFARIQL</sequence>
<dbReference type="InterPro" id="IPR036038">
    <property type="entry name" value="Aminotransferase-like"/>
</dbReference>
<dbReference type="InterPro" id="IPR001544">
    <property type="entry name" value="Aminotrans_IV"/>
</dbReference>
<proteinExistence type="predicted"/>
<dbReference type="AlphaFoldDB" id="A0A086SUP6"/>
<dbReference type="Pfam" id="PF01063">
    <property type="entry name" value="Aminotran_4"/>
    <property type="match status" value="1"/>
</dbReference>
<comment type="caution">
    <text evidence="1">The sequence shown here is derived from an EMBL/GenBank/DDBJ whole genome shotgun (WGS) entry which is preliminary data.</text>
</comment>
<protein>
    <submittedName>
        <fullName evidence="1">Putative aminodeoxychorismate lyase-like protein</fullName>
    </submittedName>
</protein>
<dbReference type="STRING" id="857340.A0A086SUP6"/>
<keyword evidence="1" id="KW-0456">Lyase</keyword>
<gene>
    <name evidence="1" type="ORF">ACRE_084770</name>
</gene>
<dbReference type="OrthoDB" id="5288718at2759"/>
<name>A0A086SUP6_HAPC1</name>
<evidence type="ECO:0000313" key="1">
    <source>
        <dbReference type="EMBL" id="KFH40828.1"/>
    </source>
</evidence>